<dbReference type="PANTHER" id="PTHR34761:SF1">
    <property type="entry name" value="NUCLEOLUS AND NEURAL PROGENITOR PROTEIN"/>
    <property type="match status" value="1"/>
</dbReference>
<feature type="domain" description="Nucleolus and neural progenitor protein-like N-terminal" evidence="1">
    <location>
        <begin position="7"/>
        <end position="190"/>
    </location>
</feature>
<sequence>MASLHFWNEFELKKPPLVTLQVKDTGSAKNVYMAINRYLQQQSRPDFVEFNNTAALIGRLMARRKNSFRGMPGFRAVCKLNGALCRLLRLDLPRDLEHFRGALPDACDAELSGEMPTRNSLEFVLARLLAFYSLHERIRDCCQAAIKYFGQMIRSNFFMEFLTLLIAAVAKINKLSLVQANNCATLYNKLQPQCPKFPQVEKHNFLPEDYKLPTQLQVVKEMQTATPDEASPAGVQLLIQAPSLITKVEKAKQQLKADVGVVVSRETAIPPTKEAFQLSSLATVEDVKHFIVRESKARKKNPENCVTKPIQNHEWLAAKTLFERKLQARDQAKALNIFRKFIGSKI</sequence>
<dbReference type="Proteomes" id="UP000295192">
    <property type="component" value="Unassembled WGS sequence"/>
</dbReference>
<comment type="caution">
    <text evidence="2">The sequence shown here is derived from an EMBL/GenBank/DDBJ whole genome shotgun (WGS) entry which is preliminary data.</text>
</comment>
<dbReference type="GO" id="GO:0045747">
    <property type="term" value="P:positive regulation of Notch signaling pathway"/>
    <property type="evidence" value="ECO:0007669"/>
    <property type="project" value="TreeGrafter"/>
</dbReference>
<organism evidence="2 3">
    <name type="scientific">Drosophila navojoa</name>
    <name type="common">Fruit fly</name>
    <dbReference type="NCBI Taxonomy" id="7232"/>
    <lineage>
        <taxon>Eukaryota</taxon>
        <taxon>Metazoa</taxon>
        <taxon>Ecdysozoa</taxon>
        <taxon>Arthropoda</taxon>
        <taxon>Hexapoda</taxon>
        <taxon>Insecta</taxon>
        <taxon>Pterygota</taxon>
        <taxon>Neoptera</taxon>
        <taxon>Endopterygota</taxon>
        <taxon>Diptera</taxon>
        <taxon>Brachycera</taxon>
        <taxon>Muscomorpha</taxon>
        <taxon>Ephydroidea</taxon>
        <taxon>Drosophilidae</taxon>
        <taxon>Drosophila</taxon>
    </lineage>
</organism>
<dbReference type="InterPro" id="IPR027951">
    <property type="entry name" value="Nepro_N"/>
</dbReference>
<evidence type="ECO:0000259" key="1">
    <source>
        <dbReference type="Pfam" id="PF14780"/>
    </source>
</evidence>
<dbReference type="KEGG" id="dnv:108651275"/>
<gene>
    <name evidence="2" type="ORF">AWZ03_003241</name>
</gene>
<dbReference type="OrthoDB" id="9899341at2759"/>
<dbReference type="EMBL" id="LSRL02000016">
    <property type="protein sequence ID" value="TDG50336.1"/>
    <property type="molecule type" value="Genomic_DNA"/>
</dbReference>
<dbReference type="AlphaFoldDB" id="A0A484BN89"/>
<name>A0A484BN89_DRONA</name>
<evidence type="ECO:0000313" key="2">
    <source>
        <dbReference type="EMBL" id="TDG50336.1"/>
    </source>
</evidence>
<dbReference type="STRING" id="7232.A0A484BN89"/>
<accession>A0A484BN89</accession>
<dbReference type="GO" id="GO:0005634">
    <property type="term" value="C:nucleus"/>
    <property type="evidence" value="ECO:0007669"/>
    <property type="project" value="TreeGrafter"/>
</dbReference>
<dbReference type="InterPro" id="IPR052835">
    <property type="entry name" value="Nepro"/>
</dbReference>
<dbReference type="OMA" id="NSFRNMP"/>
<dbReference type="Pfam" id="PF14780">
    <property type="entry name" value="NEPRO_N"/>
    <property type="match status" value="1"/>
</dbReference>
<reference evidence="2 3" key="1">
    <citation type="journal article" date="2019" name="J. Hered.">
        <title>An Improved Genome Assembly for Drosophila navojoa, the Basal Species in the mojavensis Cluster.</title>
        <authorList>
            <person name="Vanderlinde T."/>
            <person name="Dupim E.G."/>
            <person name="Nazario-Yepiz N.O."/>
            <person name="Carvalho A.B."/>
        </authorList>
    </citation>
    <scope>NUCLEOTIDE SEQUENCE [LARGE SCALE GENOMIC DNA]</scope>
    <source>
        <strain evidence="2">Navoj_Jal97</strain>
        <tissue evidence="2">Whole organism</tissue>
    </source>
</reference>
<proteinExistence type="predicted"/>
<dbReference type="PANTHER" id="PTHR34761">
    <property type="entry name" value="NUCLEOLUS AND NEURAL PROGENITOR PROTEIN"/>
    <property type="match status" value="1"/>
</dbReference>
<protein>
    <recommendedName>
        <fullName evidence="1">Nucleolus and neural progenitor protein-like N-terminal domain-containing protein</fullName>
    </recommendedName>
</protein>
<keyword evidence="3" id="KW-1185">Reference proteome</keyword>
<evidence type="ECO:0000313" key="3">
    <source>
        <dbReference type="Proteomes" id="UP000295192"/>
    </source>
</evidence>